<organism evidence="2 3">
    <name type="scientific">Hydnum rufescens UP504</name>
    <dbReference type="NCBI Taxonomy" id="1448309"/>
    <lineage>
        <taxon>Eukaryota</taxon>
        <taxon>Fungi</taxon>
        <taxon>Dikarya</taxon>
        <taxon>Basidiomycota</taxon>
        <taxon>Agaricomycotina</taxon>
        <taxon>Agaricomycetes</taxon>
        <taxon>Cantharellales</taxon>
        <taxon>Hydnaceae</taxon>
        <taxon>Hydnum</taxon>
    </lineage>
</organism>
<evidence type="ECO:0000313" key="3">
    <source>
        <dbReference type="Proteomes" id="UP000886523"/>
    </source>
</evidence>
<gene>
    <name evidence="2" type="ORF">BS47DRAFT_1066598</name>
</gene>
<proteinExistence type="predicted"/>
<reference evidence="2" key="1">
    <citation type="journal article" date="2020" name="Nat. Commun.">
        <title>Large-scale genome sequencing of mycorrhizal fungi provides insights into the early evolution of symbiotic traits.</title>
        <authorList>
            <person name="Miyauchi S."/>
            <person name="Kiss E."/>
            <person name="Kuo A."/>
            <person name="Drula E."/>
            <person name="Kohler A."/>
            <person name="Sanchez-Garcia M."/>
            <person name="Morin E."/>
            <person name="Andreopoulos B."/>
            <person name="Barry K.W."/>
            <person name="Bonito G."/>
            <person name="Buee M."/>
            <person name="Carver A."/>
            <person name="Chen C."/>
            <person name="Cichocki N."/>
            <person name="Clum A."/>
            <person name="Culley D."/>
            <person name="Crous P.W."/>
            <person name="Fauchery L."/>
            <person name="Girlanda M."/>
            <person name="Hayes R.D."/>
            <person name="Keri Z."/>
            <person name="LaButti K."/>
            <person name="Lipzen A."/>
            <person name="Lombard V."/>
            <person name="Magnuson J."/>
            <person name="Maillard F."/>
            <person name="Murat C."/>
            <person name="Nolan M."/>
            <person name="Ohm R.A."/>
            <person name="Pangilinan J."/>
            <person name="Pereira M.F."/>
            <person name="Perotto S."/>
            <person name="Peter M."/>
            <person name="Pfister S."/>
            <person name="Riley R."/>
            <person name="Sitrit Y."/>
            <person name="Stielow J.B."/>
            <person name="Szollosi G."/>
            <person name="Zifcakova L."/>
            <person name="Stursova M."/>
            <person name="Spatafora J.W."/>
            <person name="Tedersoo L."/>
            <person name="Vaario L.M."/>
            <person name="Yamada A."/>
            <person name="Yan M."/>
            <person name="Wang P."/>
            <person name="Xu J."/>
            <person name="Bruns T."/>
            <person name="Baldrian P."/>
            <person name="Vilgalys R."/>
            <person name="Dunand C."/>
            <person name="Henrissat B."/>
            <person name="Grigoriev I.V."/>
            <person name="Hibbett D."/>
            <person name="Nagy L.G."/>
            <person name="Martin F.M."/>
        </authorList>
    </citation>
    <scope>NUCLEOTIDE SEQUENCE</scope>
    <source>
        <strain evidence="2">UP504</strain>
    </source>
</reference>
<dbReference type="EMBL" id="MU128987">
    <property type="protein sequence ID" value="KAF9512379.1"/>
    <property type="molecule type" value="Genomic_DNA"/>
</dbReference>
<evidence type="ECO:0000256" key="1">
    <source>
        <dbReference type="SAM" id="MobiDB-lite"/>
    </source>
</evidence>
<dbReference type="Proteomes" id="UP000886523">
    <property type="component" value="Unassembled WGS sequence"/>
</dbReference>
<name>A0A9P6DV73_9AGAM</name>
<protein>
    <submittedName>
        <fullName evidence="2">Uncharacterized protein</fullName>
    </submittedName>
</protein>
<sequence>MRDRRCRSSDTGARKLYTNESKDKAIVEAITPQVSWALSRIVPSTCPIHSTLHNSAPSSAPLHSSRLKHPSHTGTPPLNPLHIFMAPLLSTGSSPRPDRGQSRSLSAVVRRTSRLWIGTSSRPANYSSGWGYTWKVHVLEF</sequence>
<keyword evidence="3" id="KW-1185">Reference proteome</keyword>
<feature type="compositionally biased region" description="Polar residues" evidence="1">
    <location>
        <begin position="52"/>
        <end position="62"/>
    </location>
</feature>
<feature type="region of interest" description="Disordered" evidence="1">
    <location>
        <begin position="52"/>
        <end position="74"/>
    </location>
</feature>
<accession>A0A9P6DV73</accession>
<comment type="caution">
    <text evidence="2">The sequence shown here is derived from an EMBL/GenBank/DDBJ whole genome shotgun (WGS) entry which is preliminary data.</text>
</comment>
<evidence type="ECO:0000313" key="2">
    <source>
        <dbReference type="EMBL" id="KAF9512379.1"/>
    </source>
</evidence>
<dbReference type="AlphaFoldDB" id="A0A9P6DV73"/>